<evidence type="ECO:0000256" key="8">
    <source>
        <dbReference type="ARBA" id="ARBA00023235"/>
    </source>
</evidence>
<keyword evidence="5" id="KW-0067">ATP-binding</keyword>
<dbReference type="PIRSF" id="PIRSF037307">
    <property type="entry name" value="Lhr-like_helic_prd"/>
    <property type="match status" value="1"/>
</dbReference>
<reference evidence="12 13" key="1">
    <citation type="submission" date="2017-06" db="EMBL/GenBank/DDBJ databases">
        <authorList>
            <person name="Kim H.J."/>
            <person name="Triplett B.A."/>
        </authorList>
    </citation>
    <scope>NUCLEOTIDE SEQUENCE [LARGE SCALE GENOMIC DNA]</scope>
    <source>
        <strain evidence="12 13">DSM 14713</strain>
    </source>
</reference>
<dbReference type="Pfam" id="PF00271">
    <property type="entry name" value="Helicase_C"/>
    <property type="match status" value="1"/>
</dbReference>
<dbReference type="InterPro" id="IPR026362">
    <property type="entry name" value="DEXH_lig_assoc"/>
</dbReference>
<dbReference type="SMART" id="SM00490">
    <property type="entry name" value="HELICc"/>
    <property type="match status" value="1"/>
</dbReference>
<dbReference type="CDD" id="cd18796">
    <property type="entry name" value="SF2_C_LHR"/>
    <property type="match status" value="1"/>
</dbReference>
<dbReference type="PANTHER" id="PTHR47962">
    <property type="entry name" value="ATP-DEPENDENT HELICASE LHR-RELATED-RELATED"/>
    <property type="match status" value="1"/>
</dbReference>
<dbReference type="Proteomes" id="UP000217289">
    <property type="component" value="Chromosome"/>
</dbReference>
<feature type="domain" description="Helicase C-terminal" evidence="11">
    <location>
        <begin position="262"/>
        <end position="421"/>
    </location>
</feature>
<keyword evidence="1" id="KW-0547">Nucleotide-binding</keyword>
<dbReference type="AlphaFoldDB" id="A0A250IHJ8"/>
<dbReference type="Pfam" id="PF19306">
    <property type="entry name" value="WHD_Lhr"/>
    <property type="match status" value="1"/>
</dbReference>
<dbReference type="InterPro" id="IPR001650">
    <property type="entry name" value="Helicase_C-like"/>
</dbReference>
<evidence type="ECO:0000256" key="9">
    <source>
        <dbReference type="ARBA" id="ARBA00093467"/>
    </source>
</evidence>
<evidence type="ECO:0000256" key="7">
    <source>
        <dbReference type="ARBA" id="ARBA00023204"/>
    </source>
</evidence>
<dbReference type="InterPro" id="IPR017170">
    <property type="entry name" value="Lhr-like"/>
</dbReference>
<dbReference type="CDD" id="cd17922">
    <property type="entry name" value="DEXHc_LHR-like"/>
    <property type="match status" value="1"/>
</dbReference>
<feature type="domain" description="Helicase ATP-binding" evidence="10">
    <location>
        <begin position="48"/>
        <end position="226"/>
    </location>
</feature>
<dbReference type="SMART" id="SM00487">
    <property type="entry name" value="DEXDc"/>
    <property type="match status" value="1"/>
</dbReference>
<dbReference type="InterPro" id="IPR045628">
    <property type="entry name" value="Lhr_WH_dom"/>
</dbReference>
<keyword evidence="2" id="KW-0227">DNA damage</keyword>
<evidence type="ECO:0000256" key="6">
    <source>
        <dbReference type="ARBA" id="ARBA00023125"/>
    </source>
</evidence>
<sequence length="832" mass="93034">MPPPRRARTTSPRKARLVPAAPEVAPQGIEAWFEERGWTPFPFQREAWAAYARGESGLIHVPTGAGKTYAAYIGPLAEVAERREKGLQVLYITPLRAVSRDIELALNAPLSAFDADITVESRTGDTSQSIRRKQKDRLPEVLITTPESLSLLLCHERAHELFATLRCVIIDEWHELLSSKRGTQVELALARLRRFSPGMRTWALSATLANLDEAARAAVGPQVTPTLVSAGLERDVKIETLLPDTVDAFPWAGHLGMSMLRKVSDWLDLQHPTLLFTNTRSQAERWYEGLRFLHPEWEGVLALHHSSIDRETREGVERGLKDGSVRLVVCTSSLDLGVDFGPVERVVQIGSPKGISRTLQRAGRSAHRPGATAHLLFVPTHALELVEMAAARDALAHREVEPRSPLRQPLDVLAQHLVTCALGGGFARESLLAEVRETFAYRDLREEDFDRTLLLVTEGGPTLRAYPQFRRVQRVEDRYVVADARVARLHKLNVGTIASDSSVELRYWTGGRLGTVEESYVGRLRPGDTFLFAGKRLEFCRMKDLTAYVKAAKGRASATPRWSGGRLPISGSLAAAVRRTFHSVREGNPEAVELRAVRPVLDVQTRLSRVPASDMCLAELCRTREGHHLFLYPFEGRLVHEGLAALLALRLTRLQKATFSLAVNDYGLELLSPSPFPFEEALRPALFTRERLVEDILESVNLGELAKRQFRDVARVAGLVMPGLPGARKSTRQIQASTGLLYDVFARYEPDHLLLVQARREVLEQQFEQARLVGTLERLERTPIECIHVPRPTPLAFPLVVERMGATLSNETLLDRVQRMKDKWLREDSLSA</sequence>
<dbReference type="GO" id="GO:0004386">
    <property type="term" value="F:helicase activity"/>
    <property type="evidence" value="ECO:0007669"/>
    <property type="project" value="UniProtKB-KW"/>
</dbReference>
<evidence type="ECO:0000256" key="4">
    <source>
        <dbReference type="ARBA" id="ARBA00022806"/>
    </source>
</evidence>
<keyword evidence="7" id="KW-0234">DNA repair</keyword>
<organism evidence="12 13">
    <name type="scientific">Melittangium boletus DSM 14713</name>
    <dbReference type="NCBI Taxonomy" id="1294270"/>
    <lineage>
        <taxon>Bacteria</taxon>
        <taxon>Pseudomonadati</taxon>
        <taxon>Myxococcota</taxon>
        <taxon>Myxococcia</taxon>
        <taxon>Myxococcales</taxon>
        <taxon>Cystobacterineae</taxon>
        <taxon>Archangiaceae</taxon>
        <taxon>Melittangium</taxon>
    </lineage>
</organism>
<dbReference type="KEGG" id="mbd:MEBOL_004756"/>
<dbReference type="PROSITE" id="PS51194">
    <property type="entry name" value="HELICASE_CTER"/>
    <property type="match status" value="1"/>
</dbReference>
<evidence type="ECO:0000313" key="12">
    <source>
        <dbReference type="EMBL" id="ATB31294.1"/>
    </source>
</evidence>
<dbReference type="PANTHER" id="PTHR47962:SF3">
    <property type="entry name" value="LARGE ATP-DEPENDENT HELICASE-RELATED PROTEIN"/>
    <property type="match status" value="1"/>
</dbReference>
<dbReference type="GO" id="GO:0005524">
    <property type="term" value="F:ATP binding"/>
    <property type="evidence" value="ECO:0007669"/>
    <property type="project" value="UniProtKB-KW"/>
</dbReference>
<evidence type="ECO:0000313" key="13">
    <source>
        <dbReference type="Proteomes" id="UP000217289"/>
    </source>
</evidence>
<name>A0A250IHJ8_9BACT</name>
<dbReference type="SUPFAM" id="SSF52540">
    <property type="entry name" value="P-loop containing nucleoside triphosphate hydrolases"/>
    <property type="match status" value="1"/>
</dbReference>
<comment type="similarity">
    <text evidence="9">Belongs to the Lhr helicase family. Lhr-Core subfamily.</text>
</comment>
<dbReference type="InterPro" id="IPR014001">
    <property type="entry name" value="Helicase_ATP-bd"/>
</dbReference>
<accession>A0A250IHJ8</accession>
<evidence type="ECO:0000256" key="2">
    <source>
        <dbReference type="ARBA" id="ARBA00022763"/>
    </source>
</evidence>
<keyword evidence="12" id="KW-0436">Ligase</keyword>
<keyword evidence="4" id="KW-0347">Helicase</keyword>
<dbReference type="Gene3D" id="3.40.50.300">
    <property type="entry name" value="P-loop containing nucleotide triphosphate hydrolases"/>
    <property type="match status" value="2"/>
</dbReference>
<dbReference type="GO" id="GO:0016887">
    <property type="term" value="F:ATP hydrolysis activity"/>
    <property type="evidence" value="ECO:0007669"/>
    <property type="project" value="TreeGrafter"/>
</dbReference>
<evidence type="ECO:0000256" key="3">
    <source>
        <dbReference type="ARBA" id="ARBA00022801"/>
    </source>
</evidence>
<dbReference type="InterPro" id="IPR052511">
    <property type="entry name" value="ATP-dep_Helicase"/>
</dbReference>
<evidence type="ECO:0000259" key="11">
    <source>
        <dbReference type="PROSITE" id="PS51194"/>
    </source>
</evidence>
<keyword evidence="8" id="KW-0413">Isomerase</keyword>
<dbReference type="InterPro" id="IPR011545">
    <property type="entry name" value="DEAD/DEAH_box_helicase_dom"/>
</dbReference>
<evidence type="ECO:0000256" key="1">
    <source>
        <dbReference type="ARBA" id="ARBA00022741"/>
    </source>
</evidence>
<dbReference type="EMBL" id="CP022163">
    <property type="protein sequence ID" value="ATB31294.1"/>
    <property type="molecule type" value="Genomic_DNA"/>
</dbReference>
<dbReference type="GO" id="GO:0006281">
    <property type="term" value="P:DNA repair"/>
    <property type="evidence" value="ECO:0007669"/>
    <property type="project" value="UniProtKB-KW"/>
</dbReference>
<dbReference type="NCBIfam" id="TIGR04121">
    <property type="entry name" value="DEXH_lig_assoc"/>
    <property type="match status" value="1"/>
</dbReference>
<dbReference type="InterPro" id="IPR027417">
    <property type="entry name" value="P-loop_NTPase"/>
</dbReference>
<dbReference type="RefSeq" id="WP_245918789.1">
    <property type="nucleotide sequence ID" value="NZ_CP022163.1"/>
</dbReference>
<dbReference type="Pfam" id="PF08494">
    <property type="entry name" value="DEAD_assoc"/>
    <property type="match status" value="1"/>
</dbReference>
<dbReference type="PROSITE" id="PS51192">
    <property type="entry name" value="HELICASE_ATP_BIND_1"/>
    <property type="match status" value="1"/>
</dbReference>
<dbReference type="GO" id="GO:0016874">
    <property type="term" value="F:ligase activity"/>
    <property type="evidence" value="ECO:0007669"/>
    <property type="project" value="UniProtKB-KW"/>
</dbReference>
<gene>
    <name evidence="12" type="ORF">MEBOL_004756</name>
</gene>
<evidence type="ECO:0000259" key="10">
    <source>
        <dbReference type="PROSITE" id="PS51192"/>
    </source>
</evidence>
<dbReference type="InterPro" id="IPR013701">
    <property type="entry name" value="Lhr-like_DEAD/DEAH_assoc"/>
</dbReference>
<evidence type="ECO:0000256" key="5">
    <source>
        <dbReference type="ARBA" id="ARBA00022840"/>
    </source>
</evidence>
<dbReference type="Pfam" id="PF00270">
    <property type="entry name" value="DEAD"/>
    <property type="match status" value="1"/>
</dbReference>
<proteinExistence type="inferred from homology"/>
<dbReference type="GO" id="GO:0003677">
    <property type="term" value="F:DNA binding"/>
    <property type="evidence" value="ECO:0007669"/>
    <property type="project" value="UniProtKB-KW"/>
</dbReference>
<keyword evidence="6" id="KW-0238">DNA-binding</keyword>
<protein>
    <submittedName>
        <fullName evidence="12">DNA ligase-associated DEXH box helicase</fullName>
    </submittedName>
</protein>
<keyword evidence="13" id="KW-1185">Reference proteome</keyword>
<keyword evidence="3" id="KW-0378">Hydrolase</keyword>